<dbReference type="GeneTree" id="ENSGT00940000156315"/>
<dbReference type="GO" id="GO:0045944">
    <property type="term" value="P:positive regulation of transcription by RNA polymerase II"/>
    <property type="evidence" value="ECO:0007669"/>
    <property type="project" value="TreeGrafter"/>
</dbReference>
<keyword evidence="6" id="KW-0539">Nucleus</keyword>
<evidence type="ECO:0000256" key="6">
    <source>
        <dbReference type="ARBA" id="ARBA00023242"/>
    </source>
</evidence>
<dbReference type="GO" id="GO:0005634">
    <property type="term" value="C:nucleus"/>
    <property type="evidence" value="ECO:0007669"/>
    <property type="project" value="UniProtKB-SubCell"/>
</dbReference>
<keyword evidence="2" id="KW-0479">Metal-binding</keyword>
<feature type="domain" description="GATA-type" evidence="9">
    <location>
        <begin position="189"/>
        <end position="228"/>
    </location>
</feature>
<keyword evidence="5" id="KW-0010">Activator</keyword>
<dbReference type="PANTHER" id="PTHR10071">
    <property type="entry name" value="TRANSCRIPTION FACTOR GATA FAMILY MEMBER"/>
    <property type="match status" value="1"/>
</dbReference>
<organism evidence="10 11">
    <name type="scientific">Lates calcarifer</name>
    <name type="common">Barramundi</name>
    <name type="synonym">Holocentrus calcarifer</name>
    <dbReference type="NCBI Taxonomy" id="8187"/>
    <lineage>
        <taxon>Eukaryota</taxon>
        <taxon>Metazoa</taxon>
        <taxon>Chordata</taxon>
        <taxon>Craniata</taxon>
        <taxon>Vertebrata</taxon>
        <taxon>Euteleostomi</taxon>
        <taxon>Actinopterygii</taxon>
        <taxon>Neopterygii</taxon>
        <taxon>Teleostei</taxon>
        <taxon>Neoteleostei</taxon>
        <taxon>Acanthomorphata</taxon>
        <taxon>Carangaria</taxon>
        <taxon>Carangaria incertae sedis</taxon>
        <taxon>Centropomidae</taxon>
        <taxon>Lates</taxon>
    </lineage>
</organism>
<dbReference type="PANTHER" id="PTHR10071:SF281">
    <property type="entry name" value="BOX A-BINDING FACTOR-RELATED"/>
    <property type="match status" value="1"/>
</dbReference>
<evidence type="ECO:0000259" key="9">
    <source>
        <dbReference type="PROSITE" id="PS50114"/>
    </source>
</evidence>
<evidence type="ECO:0000313" key="10">
    <source>
        <dbReference type="Ensembl" id="ENSLCAP00010056125.1"/>
    </source>
</evidence>
<dbReference type="CDD" id="cd00202">
    <property type="entry name" value="ZnF_GATA"/>
    <property type="match status" value="2"/>
</dbReference>
<reference evidence="10" key="2">
    <citation type="submission" date="2025-08" db="UniProtKB">
        <authorList>
            <consortium name="Ensembl"/>
        </authorList>
    </citation>
    <scope>IDENTIFICATION</scope>
</reference>
<keyword evidence="11" id="KW-1185">Reference proteome</keyword>
<comment type="subcellular location">
    <subcellularLocation>
        <location evidence="1">Nucleus</location>
    </subcellularLocation>
</comment>
<dbReference type="PROSITE" id="PS00344">
    <property type="entry name" value="GATA_ZN_FINGER_1"/>
    <property type="match status" value="1"/>
</dbReference>
<feature type="domain" description="GATA-type" evidence="9">
    <location>
        <begin position="137"/>
        <end position="191"/>
    </location>
</feature>
<proteinExistence type="predicted"/>
<feature type="compositionally biased region" description="Basic residues" evidence="8">
    <location>
        <begin position="309"/>
        <end position="318"/>
    </location>
</feature>
<dbReference type="GO" id="GO:0000981">
    <property type="term" value="F:DNA-binding transcription factor activity, RNA polymerase II-specific"/>
    <property type="evidence" value="ECO:0007669"/>
    <property type="project" value="TreeGrafter"/>
</dbReference>
<evidence type="ECO:0000256" key="2">
    <source>
        <dbReference type="ARBA" id="ARBA00022723"/>
    </source>
</evidence>
<keyword evidence="3 7" id="KW-0863">Zinc-finger</keyword>
<evidence type="ECO:0000256" key="8">
    <source>
        <dbReference type="SAM" id="MobiDB-lite"/>
    </source>
</evidence>
<dbReference type="GO" id="GO:0000978">
    <property type="term" value="F:RNA polymerase II cis-regulatory region sequence-specific DNA binding"/>
    <property type="evidence" value="ECO:0007669"/>
    <property type="project" value="TreeGrafter"/>
</dbReference>
<dbReference type="PRINTS" id="PR00619">
    <property type="entry name" value="GATAZNFINGER"/>
</dbReference>
<evidence type="ECO:0000256" key="5">
    <source>
        <dbReference type="ARBA" id="ARBA00023159"/>
    </source>
</evidence>
<protein>
    <recommendedName>
        <fullName evidence="9">GATA-type domain-containing protein</fullName>
    </recommendedName>
</protein>
<dbReference type="Gene3D" id="3.30.50.10">
    <property type="entry name" value="Erythroid Transcription Factor GATA-1, subunit A"/>
    <property type="match status" value="2"/>
</dbReference>
<evidence type="ECO:0000256" key="1">
    <source>
        <dbReference type="ARBA" id="ARBA00004123"/>
    </source>
</evidence>
<name>A0A4W6FZM4_LATCA</name>
<dbReference type="Ensembl" id="ENSLCAT00010057658.1">
    <property type="protein sequence ID" value="ENSLCAP00010056125.1"/>
    <property type="gene ID" value="ENSLCAG00010026193.1"/>
</dbReference>
<dbReference type="InterPro" id="IPR039355">
    <property type="entry name" value="Transcription_factor_GATA"/>
</dbReference>
<dbReference type="SUPFAM" id="SSF57716">
    <property type="entry name" value="Glucocorticoid receptor-like (DNA-binding domain)"/>
    <property type="match status" value="2"/>
</dbReference>
<evidence type="ECO:0000256" key="3">
    <source>
        <dbReference type="ARBA" id="ARBA00022771"/>
    </source>
</evidence>
<dbReference type="InParanoid" id="A0A4W6FZM4"/>
<evidence type="ECO:0000256" key="4">
    <source>
        <dbReference type="ARBA" id="ARBA00022833"/>
    </source>
</evidence>
<dbReference type="GO" id="GO:0008270">
    <property type="term" value="F:zinc ion binding"/>
    <property type="evidence" value="ECO:0007669"/>
    <property type="project" value="UniProtKB-KW"/>
</dbReference>
<dbReference type="Proteomes" id="UP000314980">
    <property type="component" value="Unassembled WGS sequence"/>
</dbReference>
<dbReference type="AlphaFoldDB" id="A0A4W6FZM4"/>
<evidence type="ECO:0000256" key="7">
    <source>
        <dbReference type="PROSITE-ProRule" id="PRU00094"/>
    </source>
</evidence>
<dbReference type="GO" id="GO:0045165">
    <property type="term" value="P:cell fate commitment"/>
    <property type="evidence" value="ECO:0007669"/>
    <property type="project" value="TreeGrafter"/>
</dbReference>
<evidence type="ECO:0000313" key="11">
    <source>
        <dbReference type="Proteomes" id="UP000314980"/>
    </source>
</evidence>
<dbReference type="SMART" id="SM00401">
    <property type="entry name" value="ZnF_GATA"/>
    <property type="match status" value="2"/>
</dbReference>
<feature type="region of interest" description="Disordered" evidence="8">
    <location>
        <begin position="309"/>
        <end position="332"/>
    </location>
</feature>
<dbReference type="STRING" id="8187.ENSLCAP00010056125"/>
<dbReference type="Pfam" id="PF00320">
    <property type="entry name" value="GATA"/>
    <property type="match status" value="2"/>
</dbReference>
<dbReference type="InterPro" id="IPR000679">
    <property type="entry name" value="Znf_GATA"/>
</dbReference>
<accession>A0A4W6FZM4</accession>
<sequence length="365" mass="40483">MRSLCVYIFPLVFKARPGFAAVLVSSLSVLINTNKSSVFSSQASPAPSHAFLQSPVTSHDVSQQVISPCHWLDDSLSSAYVPPPPSSSLYGNPALTTPPTCLLTSTPGWNSCYGNLYPMLSGDWVLPGGQSWGRDDLPEQRECVSCGTSSAPLWRRDAAGRHLCNTCSLQLKTSNRPLLRPKRRTTVSQRRGTVCVNCSTTTTTLWRRNSAGEPVCNACGLYYRLHQVLHSVLHTVLQTAPGTTHCTTHCTTDCTRYYTLYYTVYYRLHQVLQAALSLYTEYCLSPLCVFQVNRPLTMKKDGIQTRNRRVTNKNRKSRRADQSETKQSRLVPPPEEVTCHFTQLLPCNLSSSSSSSSSSSLSWLC</sequence>
<keyword evidence="4" id="KW-0862">Zinc</keyword>
<reference evidence="11" key="1">
    <citation type="submission" date="2015-09" db="EMBL/GenBank/DDBJ databases">
        <authorList>
            <person name="Sai Rama Sridatta P."/>
        </authorList>
    </citation>
    <scope>NUCLEOTIDE SEQUENCE [LARGE SCALE GENOMIC DNA]</scope>
</reference>
<dbReference type="GO" id="GO:0000122">
    <property type="term" value="P:negative regulation of transcription by RNA polymerase II"/>
    <property type="evidence" value="ECO:0007669"/>
    <property type="project" value="TreeGrafter"/>
</dbReference>
<dbReference type="InterPro" id="IPR013088">
    <property type="entry name" value="Znf_NHR/GATA"/>
</dbReference>
<dbReference type="PROSITE" id="PS50114">
    <property type="entry name" value="GATA_ZN_FINGER_2"/>
    <property type="match status" value="2"/>
</dbReference>
<reference evidence="10" key="3">
    <citation type="submission" date="2025-09" db="UniProtKB">
        <authorList>
            <consortium name="Ensembl"/>
        </authorList>
    </citation>
    <scope>IDENTIFICATION</scope>
</reference>